<keyword evidence="3" id="KW-1185">Reference proteome</keyword>
<feature type="compositionally biased region" description="Low complexity" evidence="1">
    <location>
        <begin position="275"/>
        <end position="291"/>
    </location>
</feature>
<proteinExistence type="predicted"/>
<evidence type="ECO:0000313" key="2">
    <source>
        <dbReference type="EMBL" id="GFH53571.1"/>
    </source>
</evidence>
<feature type="compositionally biased region" description="Basic and acidic residues" evidence="1">
    <location>
        <begin position="737"/>
        <end position="748"/>
    </location>
</feature>
<gene>
    <name evidence="2" type="ORF">CTEN210_10047</name>
</gene>
<feature type="compositionally biased region" description="Low complexity" evidence="1">
    <location>
        <begin position="22"/>
        <end position="36"/>
    </location>
</feature>
<feature type="region of interest" description="Disordered" evidence="1">
    <location>
        <begin position="1"/>
        <end position="42"/>
    </location>
</feature>
<feature type="compositionally biased region" description="Basic and acidic residues" evidence="1">
    <location>
        <begin position="580"/>
        <end position="599"/>
    </location>
</feature>
<evidence type="ECO:0000313" key="3">
    <source>
        <dbReference type="Proteomes" id="UP001054902"/>
    </source>
</evidence>
<dbReference type="AlphaFoldDB" id="A0AAD3CYN3"/>
<name>A0AAD3CYN3_9STRA</name>
<comment type="caution">
    <text evidence="2">The sequence shown here is derived from an EMBL/GenBank/DDBJ whole genome shotgun (WGS) entry which is preliminary data.</text>
</comment>
<feature type="region of interest" description="Disordered" evidence="1">
    <location>
        <begin position="658"/>
        <end position="684"/>
    </location>
</feature>
<feature type="compositionally biased region" description="Low complexity" evidence="1">
    <location>
        <begin position="330"/>
        <end position="357"/>
    </location>
</feature>
<feature type="region of interest" description="Disordered" evidence="1">
    <location>
        <begin position="720"/>
        <end position="757"/>
    </location>
</feature>
<dbReference type="Proteomes" id="UP001054902">
    <property type="component" value="Unassembled WGS sequence"/>
</dbReference>
<feature type="region of interest" description="Disordered" evidence="1">
    <location>
        <begin position="57"/>
        <end position="361"/>
    </location>
</feature>
<protein>
    <submittedName>
        <fullName evidence="2">Uncharacterized protein</fullName>
    </submittedName>
</protein>
<feature type="compositionally biased region" description="Polar residues" evidence="1">
    <location>
        <begin position="228"/>
        <end position="240"/>
    </location>
</feature>
<feature type="compositionally biased region" description="Polar residues" evidence="1">
    <location>
        <begin position="168"/>
        <end position="207"/>
    </location>
</feature>
<feature type="compositionally biased region" description="Low complexity" evidence="1">
    <location>
        <begin position="484"/>
        <end position="524"/>
    </location>
</feature>
<feature type="compositionally biased region" description="Low complexity" evidence="1">
    <location>
        <begin position="208"/>
        <end position="227"/>
    </location>
</feature>
<dbReference type="EMBL" id="BLLK01000047">
    <property type="protein sequence ID" value="GFH53571.1"/>
    <property type="molecule type" value="Genomic_DNA"/>
</dbReference>
<organism evidence="2 3">
    <name type="scientific">Chaetoceros tenuissimus</name>
    <dbReference type="NCBI Taxonomy" id="426638"/>
    <lineage>
        <taxon>Eukaryota</taxon>
        <taxon>Sar</taxon>
        <taxon>Stramenopiles</taxon>
        <taxon>Ochrophyta</taxon>
        <taxon>Bacillariophyta</taxon>
        <taxon>Coscinodiscophyceae</taxon>
        <taxon>Chaetocerotophycidae</taxon>
        <taxon>Chaetocerotales</taxon>
        <taxon>Chaetocerotaceae</taxon>
        <taxon>Chaetoceros</taxon>
    </lineage>
</organism>
<feature type="region of interest" description="Disordered" evidence="1">
    <location>
        <begin position="452"/>
        <end position="599"/>
    </location>
</feature>
<evidence type="ECO:0000256" key="1">
    <source>
        <dbReference type="SAM" id="MobiDB-lite"/>
    </source>
</evidence>
<feature type="compositionally biased region" description="Low complexity" evidence="1">
    <location>
        <begin position="298"/>
        <end position="322"/>
    </location>
</feature>
<feature type="compositionally biased region" description="Low complexity" evidence="1">
    <location>
        <begin position="75"/>
        <end position="93"/>
    </location>
</feature>
<sequence length="948" mass="105057">MADQMASMLMGGDSDSDDDSNGDVQVVGQGSVAPNPVVAPPPVVAAVNPVMQTVASPQVAKTPIPQQRPPPQRAPVPVQQTTQPQRPPMSTQPSVSAANPAVPMRSNVGIGTSSTNPATNSIAMNNTQQQRRVSASMQSNVIRQQPSTNPSPRHSHPHSSHTAATVKPISSNRQPHSGPATSVGQPNPAQRSRQTSSTSVYSQHTHVSTSSSARTPTASSLSTPSNTVQQSYSTNTSHVRQSAPVPAPAPKVPAFDFEPTPIAELKRKSQPAHLQAPVQQQQQTNANVQQPSRHHPMHSNTNRQTQQQQISQVSRQQHSSSQHPMRTQGSTSTHQSSSSSRSHYQSASSSARANPASDTSKNRKEEFLMFTKVLMKYLEQKDKEMHLKARHVIKECARKNKEGDPAFSSLSASMQKQLKKLVDRKQGANYWAKAEDYLRQWLYNTYKKNGKYSEEEAQRKARRTARQASLPLDQSLPPHHKDQPIQPTSIPQPSPTVQMQQRQQQQMQQEQQGQVPQRQSQEQQKAVEQNEQKTQPATKKPKAETKPTAAKKAPKKKAQAPKGKTSTTKKKNARKTPTSPEKKSTAKESSKPVSTEPKEYQEAMEMLNHVVDYDVSAIGLILGNLNGNKHKEDIDISEEQRKLLYDDFGITKMKPRRGLYGGDKSRIASPTSVAPEKDDDGDSSSKLPLYIQGWDKRNIVSARIAWAKLRLMEDELEEMEQTSSKLPLPKESNQKPTEVKSTDEKDSTPDVSDGSWFNDEMAEQDETLALISEATQYYIRTALEGAMNLAKKRANIEGIRLMNQQHLLVAESQKNPTSKNRKPPLMLRLGCDTRRQYSMVQGNAAKTSQRFEEALERQEDMKVMNQESMCNVSSMEELSTIPRLPSAAKKAEVNAKRIFEVHGGKHATEPPLGRVPKKMKITSKDFSSCINQPSFAVSKRQVLTNSFI</sequence>
<feature type="compositionally biased region" description="Polar residues" evidence="1">
    <location>
        <begin position="109"/>
        <end position="145"/>
    </location>
</feature>
<reference evidence="2 3" key="1">
    <citation type="journal article" date="2021" name="Sci. Rep.">
        <title>The genome of the diatom Chaetoceros tenuissimus carries an ancient integrated fragment of an extant virus.</title>
        <authorList>
            <person name="Hongo Y."/>
            <person name="Kimura K."/>
            <person name="Takaki Y."/>
            <person name="Yoshida Y."/>
            <person name="Baba S."/>
            <person name="Kobayashi G."/>
            <person name="Nagasaki K."/>
            <person name="Hano T."/>
            <person name="Tomaru Y."/>
        </authorList>
    </citation>
    <scope>NUCLEOTIDE SEQUENCE [LARGE SCALE GENOMIC DNA]</scope>
    <source>
        <strain evidence="2 3">NIES-3715</strain>
    </source>
</reference>
<accession>A0AAD3CYN3</accession>